<dbReference type="PROSITE" id="PS51682">
    <property type="entry name" value="SAM_OMT_I"/>
    <property type="match status" value="1"/>
</dbReference>
<sequence>MKDVLDLDLQNFLRSLLPDRDALLHDMEVFANENHVSIVDPEVGQLLNLLVTMLQPTNILEIGTAIGYSTICMARALQKPDSKITTIELLPHRVLSARENFKKAGVSEKIEIINGDAKDVIHNLKDTYDFIFLDAAKGQYPLFLELADKLLKPNSLIVADNVLINGWVIDLKFPERRKKTMVHRMRNFLEELKNKDNFKSSIVPLGDGVALIWRKE</sequence>
<feature type="binding site" evidence="4">
    <location>
        <position position="134"/>
    </location>
    <ligand>
        <name>S-adenosyl-L-methionine</name>
        <dbReference type="ChEBI" id="CHEBI:59789"/>
    </ligand>
</feature>
<reference evidence="5 6" key="1">
    <citation type="submission" date="2017-04" db="EMBL/GenBank/DDBJ databases">
        <authorList>
            <person name="Afonso C.L."/>
            <person name="Miller P.J."/>
            <person name="Scott M.A."/>
            <person name="Spackman E."/>
            <person name="Goraichik I."/>
            <person name="Dimitrov K.M."/>
            <person name="Suarez D.L."/>
            <person name="Swayne D.E."/>
        </authorList>
    </citation>
    <scope>NUCLEOTIDE SEQUENCE [LARGE SCALE GENOMIC DNA]</scope>
    <source>
        <strain evidence="5 6">DSM 11270</strain>
    </source>
</reference>
<feature type="binding site" evidence="4">
    <location>
        <position position="69"/>
    </location>
    <ligand>
        <name>S-adenosyl-L-methionine</name>
        <dbReference type="ChEBI" id="CHEBI:59789"/>
    </ligand>
</feature>
<dbReference type="Pfam" id="PF01596">
    <property type="entry name" value="Methyltransf_3"/>
    <property type="match status" value="1"/>
</dbReference>
<keyword evidence="1 4" id="KW-0489">Methyltransferase</keyword>
<evidence type="ECO:0000313" key="5">
    <source>
        <dbReference type="EMBL" id="SMB95588.1"/>
    </source>
</evidence>
<dbReference type="InterPro" id="IPR002935">
    <property type="entry name" value="SAM_O-MeTrfase"/>
</dbReference>
<dbReference type="InterPro" id="IPR029063">
    <property type="entry name" value="SAM-dependent_MTases_sf"/>
</dbReference>
<evidence type="ECO:0000256" key="4">
    <source>
        <dbReference type="HAMAP-Rule" id="MF_02217"/>
    </source>
</evidence>
<dbReference type="GO" id="GO:0008757">
    <property type="term" value="F:S-adenosylmethionine-dependent methyltransferase activity"/>
    <property type="evidence" value="ECO:0007669"/>
    <property type="project" value="TreeGrafter"/>
</dbReference>
<comment type="subunit">
    <text evidence="4">Homodimer.</text>
</comment>
<dbReference type="CDD" id="cd02440">
    <property type="entry name" value="AdoMet_MTases"/>
    <property type="match status" value="1"/>
</dbReference>
<dbReference type="OrthoDB" id="9799672at2"/>
<comment type="similarity">
    <text evidence="4">Belongs to the class I-like SAM-binding methyltransferase superfamily. Cation-dependent O-methyltransferase family.</text>
</comment>
<accession>A0A1W1VQG0</accession>
<dbReference type="PANTHER" id="PTHR10509:SF14">
    <property type="entry name" value="CAFFEOYL-COA O-METHYLTRANSFERASE 3-RELATED"/>
    <property type="match status" value="1"/>
</dbReference>
<dbReference type="STRING" id="656914.SAMN00017405_0439"/>
<dbReference type="GO" id="GO:0016300">
    <property type="term" value="F:tRNA (uridine) methyltransferase activity"/>
    <property type="evidence" value="ECO:0007669"/>
    <property type="project" value="UniProtKB-UniRule"/>
</dbReference>
<dbReference type="EMBL" id="FWWT01000022">
    <property type="protein sequence ID" value="SMB95588.1"/>
    <property type="molecule type" value="Genomic_DNA"/>
</dbReference>
<comment type="function">
    <text evidence="4">Catalyzes the methylation of 5-hydroxyuridine (ho5U) to form 5-methoxyuridine (mo5U) at position 34 in tRNAs.</text>
</comment>
<keyword evidence="3 4" id="KW-0949">S-adenosyl-L-methionine</keyword>
<dbReference type="Proteomes" id="UP000192731">
    <property type="component" value="Unassembled WGS sequence"/>
</dbReference>
<name>A0A1W1VQG0_DESTI</name>
<feature type="binding site" evidence="4">
    <location>
        <position position="88"/>
    </location>
    <ligand>
        <name>S-adenosyl-L-methionine</name>
        <dbReference type="ChEBI" id="CHEBI:59789"/>
    </ligand>
</feature>
<feature type="binding site" evidence="4">
    <location>
        <position position="161"/>
    </location>
    <ligand>
        <name>Mg(2+)</name>
        <dbReference type="ChEBI" id="CHEBI:18420"/>
    </ligand>
</feature>
<dbReference type="AlphaFoldDB" id="A0A1W1VQG0"/>
<evidence type="ECO:0000256" key="3">
    <source>
        <dbReference type="ARBA" id="ARBA00022691"/>
    </source>
</evidence>
<organism evidence="5 6">
    <name type="scientific">Desulfonispora thiosulfatigenes DSM 11270</name>
    <dbReference type="NCBI Taxonomy" id="656914"/>
    <lineage>
        <taxon>Bacteria</taxon>
        <taxon>Bacillati</taxon>
        <taxon>Bacillota</taxon>
        <taxon>Clostridia</taxon>
        <taxon>Eubacteriales</taxon>
        <taxon>Peptococcaceae</taxon>
        <taxon>Desulfonispora</taxon>
    </lineage>
</organism>
<feature type="binding site" evidence="4">
    <location>
        <begin position="116"/>
        <end position="117"/>
    </location>
    <ligand>
        <name>S-adenosyl-L-methionine</name>
        <dbReference type="ChEBI" id="CHEBI:59789"/>
    </ligand>
</feature>
<evidence type="ECO:0000256" key="2">
    <source>
        <dbReference type="ARBA" id="ARBA00022679"/>
    </source>
</evidence>
<feature type="binding site" evidence="4">
    <location>
        <position position="134"/>
    </location>
    <ligand>
        <name>Mg(2+)</name>
        <dbReference type="ChEBI" id="CHEBI:18420"/>
    </ligand>
</feature>
<dbReference type="InterPro" id="IPR043675">
    <property type="entry name" value="TrmR_methyltr"/>
</dbReference>
<dbReference type="HAMAP" id="MF_02217">
    <property type="entry name" value="TrmR_methyltr"/>
    <property type="match status" value="1"/>
</dbReference>
<dbReference type="EC" id="2.1.1.-" evidence="4"/>
<evidence type="ECO:0000313" key="6">
    <source>
        <dbReference type="Proteomes" id="UP000192731"/>
    </source>
</evidence>
<feature type="binding site" evidence="4">
    <location>
        <position position="39"/>
    </location>
    <ligand>
        <name>S-adenosyl-L-methionine</name>
        <dbReference type="ChEBI" id="CHEBI:59789"/>
    </ligand>
</feature>
<protein>
    <recommendedName>
        <fullName evidence="4">tRNA 5-hydroxyuridine methyltransferase</fullName>
        <ecNumber evidence="4">2.1.1.-</ecNumber>
    </recommendedName>
    <alternativeName>
        <fullName evidence="4">ho5U methyltransferase</fullName>
    </alternativeName>
</protein>
<keyword evidence="6" id="KW-1185">Reference proteome</keyword>
<keyword evidence="4" id="KW-0479">Metal-binding</keyword>
<gene>
    <name evidence="4" type="primary">trmR</name>
    <name evidence="5" type="ORF">SAMN00017405_0439</name>
</gene>
<proteinExistence type="inferred from homology"/>
<dbReference type="PANTHER" id="PTHR10509">
    <property type="entry name" value="O-METHYLTRANSFERASE-RELATED"/>
    <property type="match status" value="1"/>
</dbReference>
<dbReference type="GO" id="GO:0030488">
    <property type="term" value="P:tRNA methylation"/>
    <property type="evidence" value="ECO:0007669"/>
    <property type="project" value="UniProtKB-UniRule"/>
</dbReference>
<comment type="catalytic activity">
    <reaction evidence="4">
        <text>5-hydroxyuridine(34) in tRNA + S-adenosyl-L-methionine = 5-methoxyuridine(34) in tRNA + S-adenosyl-L-homocysteine + H(+)</text>
        <dbReference type="Rhea" id="RHEA:60524"/>
        <dbReference type="Rhea" id="RHEA-COMP:13381"/>
        <dbReference type="Rhea" id="RHEA-COMP:15591"/>
        <dbReference type="ChEBI" id="CHEBI:15378"/>
        <dbReference type="ChEBI" id="CHEBI:57856"/>
        <dbReference type="ChEBI" id="CHEBI:59789"/>
        <dbReference type="ChEBI" id="CHEBI:136877"/>
        <dbReference type="ChEBI" id="CHEBI:143860"/>
    </reaction>
</comment>
<keyword evidence="4" id="KW-0819">tRNA processing</keyword>
<dbReference type="Gene3D" id="3.40.50.150">
    <property type="entry name" value="Vaccinia Virus protein VP39"/>
    <property type="match status" value="1"/>
</dbReference>
<evidence type="ECO:0000256" key="1">
    <source>
        <dbReference type="ARBA" id="ARBA00022603"/>
    </source>
</evidence>
<dbReference type="InterPro" id="IPR050362">
    <property type="entry name" value="Cation-dep_OMT"/>
</dbReference>
<dbReference type="GO" id="GO:0008171">
    <property type="term" value="F:O-methyltransferase activity"/>
    <property type="evidence" value="ECO:0007669"/>
    <property type="project" value="InterPro"/>
</dbReference>
<keyword evidence="2 4" id="KW-0808">Transferase</keyword>
<dbReference type="RefSeq" id="WP_159446343.1">
    <property type="nucleotide sequence ID" value="NZ_FWWT01000022.1"/>
</dbReference>
<feature type="binding site" evidence="4">
    <location>
        <position position="160"/>
    </location>
    <ligand>
        <name>Mg(2+)</name>
        <dbReference type="ChEBI" id="CHEBI:18420"/>
    </ligand>
</feature>
<dbReference type="SUPFAM" id="SSF53335">
    <property type="entry name" value="S-adenosyl-L-methionine-dependent methyltransferases"/>
    <property type="match status" value="1"/>
</dbReference>
<dbReference type="GO" id="GO:0000287">
    <property type="term" value="F:magnesium ion binding"/>
    <property type="evidence" value="ECO:0007669"/>
    <property type="project" value="UniProtKB-UniRule"/>
</dbReference>
<keyword evidence="4" id="KW-0460">Magnesium</keyword>